<accession>A0AAN7TN65</accession>
<organism evidence="2 3">
    <name type="scientific">Meristemomyces frigidus</name>
    <dbReference type="NCBI Taxonomy" id="1508187"/>
    <lineage>
        <taxon>Eukaryota</taxon>
        <taxon>Fungi</taxon>
        <taxon>Dikarya</taxon>
        <taxon>Ascomycota</taxon>
        <taxon>Pezizomycotina</taxon>
        <taxon>Dothideomycetes</taxon>
        <taxon>Dothideomycetidae</taxon>
        <taxon>Mycosphaerellales</taxon>
        <taxon>Teratosphaeriaceae</taxon>
        <taxon>Meristemomyces</taxon>
    </lineage>
</organism>
<dbReference type="AlphaFoldDB" id="A0AAN7TN65"/>
<evidence type="ECO:0000256" key="1">
    <source>
        <dbReference type="SAM" id="MobiDB-lite"/>
    </source>
</evidence>
<feature type="compositionally biased region" description="Basic and acidic residues" evidence="1">
    <location>
        <begin position="63"/>
        <end position="82"/>
    </location>
</feature>
<name>A0AAN7TN65_9PEZI</name>
<feature type="compositionally biased region" description="Polar residues" evidence="1">
    <location>
        <begin position="50"/>
        <end position="61"/>
    </location>
</feature>
<gene>
    <name evidence="2" type="ORF">LTR62_001545</name>
</gene>
<dbReference type="EMBL" id="JAVRRL010000013">
    <property type="protein sequence ID" value="KAK5115345.1"/>
    <property type="molecule type" value="Genomic_DNA"/>
</dbReference>
<sequence length="140" mass="14961">MATPSPSDCLTFSRRIATSLAHHYRPVTRLPVRQFTLSSRSRADTGRHNFVSNSGTQQGPKSGNEEGGSREHALDKGNKKDPNIQSYESSAGRAARANDSGGNTTTQKDEQGATAQAKKEHPEAPDVVIGMQDERGGKGA</sequence>
<comment type="caution">
    <text evidence="2">The sequence shown here is derived from an EMBL/GenBank/DDBJ whole genome shotgun (WGS) entry which is preliminary data.</text>
</comment>
<feature type="compositionally biased region" description="Basic and acidic residues" evidence="1">
    <location>
        <begin position="107"/>
        <end position="124"/>
    </location>
</feature>
<protein>
    <submittedName>
        <fullName evidence="2">Uncharacterized protein</fullName>
    </submittedName>
</protein>
<proteinExistence type="predicted"/>
<reference evidence="2" key="1">
    <citation type="submission" date="2023-08" db="EMBL/GenBank/DDBJ databases">
        <title>Black Yeasts Isolated from many extreme environments.</title>
        <authorList>
            <person name="Coleine C."/>
            <person name="Stajich J.E."/>
            <person name="Selbmann L."/>
        </authorList>
    </citation>
    <scope>NUCLEOTIDE SEQUENCE</scope>
    <source>
        <strain evidence="2">CCFEE 5401</strain>
    </source>
</reference>
<feature type="region of interest" description="Disordered" evidence="1">
    <location>
        <begin position="34"/>
        <end position="140"/>
    </location>
</feature>
<evidence type="ECO:0000313" key="3">
    <source>
        <dbReference type="Proteomes" id="UP001310890"/>
    </source>
</evidence>
<dbReference type="Proteomes" id="UP001310890">
    <property type="component" value="Unassembled WGS sequence"/>
</dbReference>
<evidence type="ECO:0000313" key="2">
    <source>
        <dbReference type="EMBL" id="KAK5115345.1"/>
    </source>
</evidence>